<dbReference type="SUPFAM" id="SSF50370">
    <property type="entry name" value="Ricin B-like lectins"/>
    <property type="match status" value="1"/>
</dbReference>
<reference evidence="3 6" key="2">
    <citation type="submission" date="2020-08" db="EMBL/GenBank/DDBJ databases">
        <title>Amycolatopsis echigonensis JCM 21831.</title>
        <authorList>
            <person name="Tedsree N."/>
            <person name="Kuncharoen N."/>
            <person name="Likhitwitayawuid K."/>
            <person name="Tanasupawat S."/>
        </authorList>
    </citation>
    <scope>NUCLEOTIDE SEQUENCE [LARGE SCALE GENOMIC DNA]</scope>
    <source>
        <strain evidence="3 6">JCM 21831</strain>
    </source>
</reference>
<evidence type="ECO:0000256" key="1">
    <source>
        <dbReference type="SAM" id="SignalP"/>
    </source>
</evidence>
<dbReference type="RefSeq" id="WP_101435169.1">
    <property type="nucleotide sequence ID" value="NZ_JACJHR010000020.1"/>
</dbReference>
<keyword evidence="5" id="KW-1185">Reference proteome</keyword>
<dbReference type="PROSITE" id="PS51318">
    <property type="entry name" value="TAT"/>
    <property type="match status" value="1"/>
</dbReference>
<feature type="domain" description="Ricin B lectin" evidence="2">
    <location>
        <begin position="40"/>
        <end position="153"/>
    </location>
</feature>
<proteinExistence type="predicted"/>
<dbReference type="InterPro" id="IPR035992">
    <property type="entry name" value="Ricin_B-like_lectins"/>
</dbReference>
<comment type="caution">
    <text evidence="4">The sequence shown here is derived from an EMBL/GenBank/DDBJ whole genome shotgun (WGS) entry which is preliminary data.</text>
</comment>
<accession>A0A2N3WB72</accession>
<keyword evidence="1" id="KW-0732">Signal</keyword>
<reference evidence="4 5" key="1">
    <citation type="submission" date="2017-12" db="EMBL/GenBank/DDBJ databases">
        <title>Sequencing the genomes of 1000 Actinobacteria strains.</title>
        <authorList>
            <person name="Klenk H.-P."/>
        </authorList>
    </citation>
    <scope>NUCLEOTIDE SEQUENCE [LARGE SCALE GENOMIC DNA]</scope>
    <source>
        <strain evidence="4 5">DSM 45165</strain>
    </source>
</reference>
<dbReference type="SMART" id="SM00458">
    <property type="entry name" value="RICIN"/>
    <property type="match status" value="1"/>
</dbReference>
<gene>
    <name evidence="4" type="ORF">ATK30_1819</name>
    <name evidence="3" type="ORF">H5411_16110</name>
</gene>
<dbReference type="PROSITE" id="PS50231">
    <property type="entry name" value="RICIN_B_LECTIN"/>
    <property type="match status" value="1"/>
</dbReference>
<feature type="chain" id="PRO_5044577420" evidence="1">
    <location>
        <begin position="31"/>
        <end position="155"/>
    </location>
</feature>
<evidence type="ECO:0000259" key="2">
    <source>
        <dbReference type="SMART" id="SM00458"/>
    </source>
</evidence>
<evidence type="ECO:0000313" key="6">
    <source>
        <dbReference type="Proteomes" id="UP000550260"/>
    </source>
</evidence>
<dbReference type="Proteomes" id="UP000550260">
    <property type="component" value="Unassembled WGS sequence"/>
</dbReference>
<dbReference type="EMBL" id="PJMY01000003">
    <property type="protein sequence ID" value="PKV91059.1"/>
    <property type="molecule type" value="Genomic_DNA"/>
</dbReference>
<dbReference type="EMBL" id="JACJHR010000020">
    <property type="protein sequence ID" value="MBB2500646.1"/>
    <property type="molecule type" value="Genomic_DNA"/>
</dbReference>
<organism evidence="4 5">
    <name type="scientific">Amycolatopsis echigonensis</name>
    <dbReference type="NCBI Taxonomy" id="2576905"/>
    <lineage>
        <taxon>Bacteria</taxon>
        <taxon>Bacillati</taxon>
        <taxon>Actinomycetota</taxon>
        <taxon>Actinomycetes</taxon>
        <taxon>Pseudonocardiales</taxon>
        <taxon>Pseudonocardiaceae</taxon>
        <taxon>Amycolatopsis</taxon>
    </lineage>
</organism>
<protein>
    <submittedName>
        <fullName evidence="3">Ricin-type beta-trefoil lectin domain protein</fullName>
    </submittedName>
    <submittedName>
        <fullName evidence="4">Ricin-type beta-trefoil lectin protein</fullName>
    </submittedName>
</protein>
<dbReference type="CDD" id="cd23415">
    <property type="entry name" value="beta-trefoil_Ricin_AH"/>
    <property type="match status" value="1"/>
</dbReference>
<evidence type="ECO:0000313" key="3">
    <source>
        <dbReference type="EMBL" id="MBB2500646.1"/>
    </source>
</evidence>
<evidence type="ECO:0000313" key="4">
    <source>
        <dbReference type="EMBL" id="PKV91059.1"/>
    </source>
</evidence>
<dbReference type="OrthoDB" id="3534750at2"/>
<dbReference type="InterPro" id="IPR000772">
    <property type="entry name" value="Ricin_B_lectin"/>
</dbReference>
<dbReference type="InterPro" id="IPR006311">
    <property type="entry name" value="TAT_signal"/>
</dbReference>
<sequence length="155" mass="15991">MPSRGMLLRIAGAGAGAAMLTAALSGTAYAGEQSVAAGANFKIHRAGTSSCLDSNTGGDVYTLTCNGGRNQVWTNYAPGKFRNLATNACLAASRTAVFTTTCSSNTTDWTTSSTTNKYVKNVQTGLCLNNSGGSPEAVGVRICHAPTALWTMERV</sequence>
<dbReference type="Proteomes" id="UP000233750">
    <property type="component" value="Unassembled WGS sequence"/>
</dbReference>
<dbReference type="Pfam" id="PF00652">
    <property type="entry name" value="Ricin_B_lectin"/>
    <property type="match status" value="1"/>
</dbReference>
<name>A0A2N3WB72_9PSEU</name>
<accession>A0A8E1VYR0</accession>
<dbReference type="Gene3D" id="2.80.10.50">
    <property type="match status" value="1"/>
</dbReference>
<feature type="signal peptide" evidence="1">
    <location>
        <begin position="1"/>
        <end position="30"/>
    </location>
</feature>
<evidence type="ECO:0000313" key="5">
    <source>
        <dbReference type="Proteomes" id="UP000233750"/>
    </source>
</evidence>
<dbReference type="AlphaFoldDB" id="A0A2N3WB72"/>